<evidence type="ECO:0000313" key="4">
    <source>
        <dbReference type="Proteomes" id="UP000800096"/>
    </source>
</evidence>
<dbReference type="Proteomes" id="UP000800096">
    <property type="component" value="Unassembled WGS sequence"/>
</dbReference>
<dbReference type="OrthoDB" id="408373at2759"/>
<organism evidence="3 4">
    <name type="scientific">Ampelomyces quisqualis</name>
    <name type="common">Powdery mildew agent</name>
    <dbReference type="NCBI Taxonomy" id="50730"/>
    <lineage>
        <taxon>Eukaryota</taxon>
        <taxon>Fungi</taxon>
        <taxon>Dikarya</taxon>
        <taxon>Ascomycota</taxon>
        <taxon>Pezizomycotina</taxon>
        <taxon>Dothideomycetes</taxon>
        <taxon>Pleosporomycetidae</taxon>
        <taxon>Pleosporales</taxon>
        <taxon>Pleosporineae</taxon>
        <taxon>Phaeosphaeriaceae</taxon>
        <taxon>Ampelomyces</taxon>
    </lineage>
</organism>
<keyword evidence="4" id="KW-1185">Reference proteome</keyword>
<feature type="region of interest" description="Disordered" evidence="1">
    <location>
        <begin position="269"/>
        <end position="351"/>
    </location>
</feature>
<feature type="compositionally biased region" description="Low complexity" evidence="1">
    <location>
        <begin position="298"/>
        <end position="313"/>
    </location>
</feature>
<evidence type="ECO:0000313" key="3">
    <source>
        <dbReference type="EMBL" id="KAF1913996.1"/>
    </source>
</evidence>
<feature type="compositionally biased region" description="Polar residues" evidence="1">
    <location>
        <begin position="330"/>
        <end position="339"/>
    </location>
</feature>
<name>A0A6A5QH19_AMPQU</name>
<dbReference type="PANTHER" id="PTHR43798">
    <property type="entry name" value="MONOACYLGLYCEROL LIPASE"/>
    <property type="match status" value="1"/>
</dbReference>
<evidence type="ECO:0000256" key="1">
    <source>
        <dbReference type="SAM" id="MobiDB-lite"/>
    </source>
</evidence>
<feature type="domain" description="Serine aminopeptidase S33" evidence="2">
    <location>
        <begin position="122"/>
        <end position="265"/>
    </location>
</feature>
<dbReference type="Gene3D" id="3.40.50.1820">
    <property type="entry name" value="alpha/beta hydrolase"/>
    <property type="match status" value="1"/>
</dbReference>
<dbReference type="GO" id="GO:0016020">
    <property type="term" value="C:membrane"/>
    <property type="evidence" value="ECO:0007669"/>
    <property type="project" value="TreeGrafter"/>
</dbReference>
<evidence type="ECO:0000259" key="2">
    <source>
        <dbReference type="Pfam" id="PF12146"/>
    </source>
</evidence>
<reference evidence="3" key="1">
    <citation type="journal article" date="2020" name="Stud. Mycol.">
        <title>101 Dothideomycetes genomes: a test case for predicting lifestyles and emergence of pathogens.</title>
        <authorList>
            <person name="Haridas S."/>
            <person name="Albert R."/>
            <person name="Binder M."/>
            <person name="Bloem J."/>
            <person name="Labutti K."/>
            <person name="Salamov A."/>
            <person name="Andreopoulos B."/>
            <person name="Baker S."/>
            <person name="Barry K."/>
            <person name="Bills G."/>
            <person name="Bluhm B."/>
            <person name="Cannon C."/>
            <person name="Castanera R."/>
            <person name="Culley D."/>
            <person name="Daum C."/>
            <person name="Ezra D."/>
            <person name="Gonzalez J."/>
            <person name="Henrissat B."/>
            <person name="Kuo A."/>
            <person name="Liang C."/>
            <person name="Lipzen A."/>
            <person name="Lutzoni F."/>
            <person name="Magnuson J."/>
            <person name="Mondo S."/>
            <person name="Nolan M."/>
            <person name="Ohm R."/>
            <person name="Pangilinan J."/>
            <person name="Park H.-J."/>
            <person name="Ramirez L."/>
            <person name="Alfaro M."/>
            <person name="Sun H."/>
            <person name="Tritt A."/>
            <person name="Yoshinaga Y."/>
            <person name="Zwiers L.-H."/>
            <person name="Turgeon B."/>
            <person name="Goodwin S."/>
            <person name="Spatafora J."/>
            <person name="Crous P."/>
            <person name="Grigoriev I."/>
        </authorList>
    </citation>
    <scope>NUCLEOTIDE SEQUENCE</scope>
    <source>
        <strain evidence="3">HMLAC05119</strain>
    </source>
</reference>
<dbReference type="GO" id="GO:0016787">
    <property type="term" value="F:hydrolase activity"/>
    <property type="evidence" value="ECO:0007669"/>
    <property type="project" value="UniProtKB-KW"/>
</dbReference>
<dbReference type="PRINTS" id="PR00111">
    <property type="entry name" value="ABHYDROLASE"/>
</dbReference>
<dbReference type="SUPFAM" id="SSF53474">
    <property type="entry name" value="alpha/beta-Hydrolases"/>
    <property type="match status" value="1"/>
</dbReference>
<feature type="region of interest" description="Disordered" evidence="1">
    <location>
        <begin position="1"/>
        <end position="20"/>
    </location>
</feature>
<protein>
    <submittedName>
        <fullName evidence="3">Alpha/Beta hydrolase protein</fullName>
    </submittedName>
</protein>
<dbReference type="PANTHER" id="PTHR43798:SF33">
    <property type="entry name" value="HYDROLASE, PUTATIVE (AFU_ORTHOLOGUE AFUA_2G14860)-RELATED"/>
    <property type="match status" value="1"/>
</dbReference>
<dbReference type="InterPro" id="IPR022742">
    <property type="entry name" value="Hydrolase_4"/>
</dbReference>
<dbReference type="EMBL" id="ML979138">
    <property type="protein sequence ID" value="KAF1913996.1"/>
    <property type="molecule type" value="Genomic_DNA"/>
</dbReference>
<keyword evidence="3" id="KW-0378">Hydrolase</keyword>
<accession>A0A6A5QH19</accession>
<dbReference type="Pfam" id="PF12146">
    <property type="entry name" value="Hydrolase_4"/>
    <property type="match status" value="1"/>
</dbReference>
<proteinExistence type="predicted"/>
<dbReference type="AlphaFoldDB" id="A0A6A5QH19"/>
<dbReference type="InterPro" id="IPR000073">
    <property type="entry name" value="AB_hydrolase_1"/>
</dbReference>
<dbReference type="InterPro" id="IPR050266">
    <property type="entry name" value="AB_hydrolase_sf"/>
</dbReference>
<dbReference type="InterPro" id="IPR029058">
    <property type="entry name" value="AB_hydrolase_fold"/>
</dbReference>
<gene>
    <name evidence="3" type="ORF">BDU57DRAFT_521145</name>
</gene>
<sequence length="497" mass="54526">MDWLSKLGGGAAPPAKAPSMSISMPSIPGMSRSKLPDLHHPYVQIGAASLGTLLLLGTVSSVLRSAPLTVIPSPVQSKLPHLSEEDVQQLPYPPDALPGARDVDSPYGSVRVYEFGPEEGDKILLVHGISTPGIAMADLAHKLVRRGCRVMLFDLFGRGFSDAPSPLRHKYDSCLYFSQILLCLQSSPISWSGHRSFTIIGYSLGGAIAADFTSYFPYQVRGLILVAPGGLIRKKNITFKSKLLYQSSWLPEWMVHRMVANRLWTGKNNVKAPEPEPEALENAETTTSKTVSDDTRSIRSGKSGRSGKSSKSSFWSEATRRHKSKRRESSPGSRIGSISETLATAEDDEHDEETVFLSSNRALLRHNPQSTVSAVVDWQVVHHKGFVPAFVSSIRHAPVHEQQHRWSVIKDNIEAGRGPLKEVWLVLGETDPIIIKEELVEDATAALGEDNLRVRVVEGVGHEIAVERADEIVQVVGSVLGWHKKPHSSKSKKRSVF</sequence>